<reference evidence="2" key="1">
    <citation type="submission" date="2013-09" db="EMBL/GenBank/DDBJ databases">
        <title>Corchorus olitorius genome sequencing.</title>
        <authorList>
            <person name="Alam M."/>
            <person name="Haque M.S."/>
            <person name="Islam M.S."/>
            <person name="Emdad E.M."/>
            <person name="Islam M.M."/>
            <person name="Ahmed B."/>
            <person name="Halim A."/>
            <person name="Hossen Q.M.M."/>
            <person name="Hossain M.Z."/>
            <person name="Ahmed R."/>
            <person name="Khan M.M."/>
            <person name="Islam R."/>
            <person name="Rashid M.M."/>
            <person name="Khan S.A."/>
            <person name="Rahman M.S."/>
            <person name="Alam M."/>
            <person name="Yahiya A.S."/>
            <person name="Khan M.S."/>
            <person name="Azam M.S."/>
            <person name="Haque T."/>
            <person name="Lashkar M.Z.H."/>
            <person name="Akhand A.I."/>
            <person name="Morshed G."/>
            <person name="Roy S."/>
            <person name="Uddin K.S."/>
            <person name="Rabeya T."/>
            <person name="Hossain A.S."/>
            <person name="Chowdhury A."/>
            <person name="Snigdha A.R."/>
            <person name="Mortoza M.S."/>
            <person name="Matin S.A."/>
            <person name="Hoque S.M.E."/>
            <person name="Islam M.K."/>
            <person name="Roy D.K."/>
            <person name="Haider R."/>
            <person name="Moosa M.M."/>
            <person name="Elias S.M."/>
            <person name="Hasan A.M."/>
            <person name="Jahan S."/>
            <person name="Shafiuddin M."/>
            <person name="Mahmood N."/>
            <person name="Shommy N.S."/>
        </authorList>
    </citation>
    <scope>NUCLEOTIDE SEQUENCE [LARGE SCALE GENOMIC DNA]</scope>
    <source>
        <strain evidence="2">cv. O-4</strain>
    </source>
</reference>
<organism evidence="1 2">
    <name type="scientific">Corchorus olitorius</name>
    <dbReference type="NCBI Taxonomy" id="93759"/>
    <lineage>
        <taxon>Eukaryota</taxon>
        <taxon>Viridiplantae</taxon>
        <taxon>Streptophyta</taxon>
        <taxon>Embryophyta</taxon>
        <taxon>Tracheophyta</taxon>
        <taxon>Spermatophyta</taxon>
        <taxon>Magnoliopsida</taxon>
        <taxon>eudicotyledons</taxon>
        <taxon>Gunneridae</taxon>
        <taxon>Pentapetalae</taxon>
        <taxon>rosids</taxon>
        <taxon>malvids</taxon>
        <taxon>Malvales</taxon>
        <taxon>Malvaceae</taxon>
        <taxon>Grewioideae</taxon>
        <taxon>Apeibeae</taxon>
        <taxon>Corchorus</taxon>
    </lineage>
</organism>
<keyword evidence="2" id="KW-1185">Reference proteome</keyword>
<dbReference type="EMBL" id="AWUE01015537">
    <property type="protein sequence ID" value="OMO96901.1"/>
    <property type="molecule type" value="Genomic_DNA"/>
</dbReference>
<gene>
    <name evidence="1" type="ORF">COLO4_14998</name>
</gene>
<dbReference type="Proteomes" id="UP000187203">
    <property type="component" value="Unassembled WGS sequence"/>
</dbReference>
<name>A0A1R3JQ77_9ROSI</name>
<protein>
    <submittedName>
        <fullName evidence="1">Uncharacterized protein</fullName>
    </submittedName>
</protein>
<proteinExistence type="predicted"/>
<comment type="caution">
    <text evidence="1">The sequence shown here is derived from an EMBL/GenBank/DDBJ whole genome shotgun (WGS) entry which is preliminary data.</text>
</comment>
<evidence type="ECO:0000313" key="2">
    <source>
        <dbReference type="Proteomes" id="UP000187203"/>
    </source>
</evidence>
<evidence type="ECO:0000313" key="1">
    <source>
        <dbReference type="EMBL" id="OMO96901.1"/>
    </source>
</evidence>
<accession>A0A1R3JQ77</accession>
<dbReference type="AlphaFoldDB" id="A0A1R3JQ77"/>
<sequence length="93" mass="10292">MIDLLVPGSNGVTLELLRGDCFIQGAAAFGASFPLPFDLANLEAFVNAALMSEYVLVHVEYPNRKATAELPIWKWSRQSLLLRKYACYICGLV</sequence>